<evidence type="ECO:0000313" key="1">
    <source>
        <dbReference type="EMBL" id="SFV59388.1"/>
    </source>
</evidence>
<reference evidence="1" key="1">
    <citation type="submission" date="2016-10" db="EMBL/GenBank/DDBJ databases">
        <authorList>
            <person name="de Groot N.N."/>
        </authorList>
    </citation>
    <scope>NUCLEOTIDE SEQUENCE</scope>
</reference>
<dbReference type="AlphaFoldDB" id="A0A1W1C0L7"/>
<dbReference type="InterPro" id="IPR024524">
    <property type="entry name" value="DUF3800"/>
</dbReference>
<sequence length="223" mass="26872">MQYKIFCDESNHLLNTKSNLMVNGAILANEENVEEINRYIKHLKHKHNYFNELKWTKLLNSKKEFYKELIDYFFESDMRFKATFIPNKKENIHKIYGNSHDEFYYIVYFYTMRNFMNKSDEYKIYLDYKDINGGKRIKKLKETLGKQAKACDIYIIQSQESQILQLCDIFIGAIGYKNRTDLNTKESEIKLFIIAYLEEKLGYPLVATTPWIEKFNIFRWYLG</sequence>
<organism evidence="1">
    <name type="scientific">hydrothermal vent metagenome</name>
    <dbReference type="NCBI Taxonomy" id="652676"/>
    <lineage>
        <taxon>unclassified sequences</taxon>
        <taxon>metagenomes</taxon>
        <taxon>ecological metagenomes</taxon>
    </lineage>
</organism>
<protein>
    <submittedName>
        <fullName evidence="1">Putative phage protein</fullName>
    </submittedName>
</protein>
<gene>
    <name evidence="1" type="ORF">MNB_SV-6-1145</name>
</gene>
<accession>A0A1W1C0L7</accession>
<dbReference type="EMBL" id="FPHC01000052">
    <property type="protein sequence ID" value="SFV59388.1"/>
    <property type="molecule type" value="Genomic_DNA"/>
</dbReference>
<name>A0A1W1C0L7_9ZZZZ</name>
<proteinExistence type="predicted"/>
<dbReference type="Pfam" id="PF12686">
    <property type="entry name" value="DUF3800"/>
    <property type="match status" value="1"/>
</dbReference>